<dbReference type="Pfam" id="PF02515">
    <property type="entry name" value="CoA_transf_3"/>
    <property type="match status" value="2"/>
</dbReference>
<dbReference type="Proteomes" id="UP001499967">
    <property type="component" value="Unassembled WGS sequence"/>
</dbReference>
<dbReference type="RefSeq" id="WP_343941763.1">
    <property type="nucleotide sequence ID" value="NZ_BAAAHP010000075.1"/>
</dbReference>
<feature type="compositionally biased region" description="Polar residues" evidence="2">
    <location>
        <begin position="376"/>
        <end position="385"/>
    </location>
</feature>
<dbReference type="InterPro" id="IPR003673">
    <property type="entry name" value="CoA-Trfase_fam_III"/>
</dbReference>
<evidence type="ECO:0000313" key="3">
    <source>
        <dbReference type="EMBL" id="GAA0935923.1"/>
    </source>
</evidence>
<dbReference type="InterPro" id="IPR050483">
    <property type="entry name" value="CoA-transferase_III_domain"/>
</dbReference>
<keyword evidence="1" id="KW-0808">Transferase</keyword>
<keyword evidence="4" id="KW-1185">Reference proteome</keyword>
<protein>
    <recommendedName>
        <fullName evidence="5">Crotonobetainyl-CoA:carnitine CoA-transferase CaiB-like acyl-CoA transferase</fullName>
    </recommendedName>
</protein>
<comment type="caution">
    <text evidence="3">The sequence shown here is derived from an EMBL/GenBank/DDBJ whole genome shotgun (WGS) entry which is preliminary data.</text>
</comment>
<evidence type="ECO:0000256" key="2">
    <source>
        <dbReference type="SAM" id="MobiDB-lite"/>
    </source>
</evidence>
<dbReference type="Gene3D" id="3.40.50.10540">
    <property type="entry name" value="Crotonobetainyl-coa:carnitine coa-transferase, domain 1"/>
    <property type="match status" value="2"/>
</dbReference>
<sequence length="780" mass="82756">MAVENPTPLRGLRVVELTDGVAGALTGELLALLGADVVKVEPPAGGRERTLPDGRTNPRFLVANLGKRSVVADGATPAGRAAVVRLIQEADVLVDNLEQDLPSRYGLHAADVAERYPTLIHLSIIGFDPDLPFADVPPTEAVLQCLSGIASITGEPDRPPQRVGPDAAFQATALYGAIGVLAAVLQRARTGRGQRLELSMLDAAINLSRTHFSRSTESGRFHERPGNRQPAAQAEPTGVFPAAGGGRDDFVFAHASPEHLWRRLLRLIEREDLLDDPRFADGPTRLRHRDETHRVVDDWTARHAPDEILQAWGPAGIPVGTTMTTQDLLDDPTLVANGQFADVDAPDWGVVRVPTLPYAFGDRGVPVPSPAPRLGQHTTDTTARPWSSPRLPIPAPAAPDGLPALAGIRVLDFTQALAGPTATQVLALLGADVVRIQRPGAPSLGIERPWLKLQQLSMNKKSVLLDLKSPEGQAAVRGLVPLFDVVMENFAPGTMARLGFDWPDLVALNPSVVFGQIKGFGPGSPFSDFLAFDNIAEAMGTACSLTGDADGEPMLPGPHLGDIGTGLAAALGVLAMLCARLSTGTGGRIAASMQGTVATIFSRLAFAENVRTGAAPTRNGFGDLGAQLAPADVFPCAGGGPNDHCYVSAADEPQWRALVAAMGRPDLAVDDRFASPAARWAHRAELATEIARWTVGFDKHTLMRRLTEAGVTAAAVLDTAELIDDPVLRRRGVFAPVPHPDRGVVFHVHWPIRMPDSFVPMRPAPRLGEHSTEVLAAVGG</sequence>
<dbReference type="SUPFAM" id="SSF89796">
    <property type="entry name" value="CoA-transferase family III (CaiB/BaiF)"/>
    <property type="match status" value="2"/>
</dbReference>
<evidence type="ECO:0008006" key="5">
    <source>
        <dbReference type="Google" id="ProtNLM"/>
    </source>
</evidence>
<feature type="region of interest" description="Disordered" evidence="2">
    <location>
        <begin position="213"/>
        <end position="240"/>
    </location>
</feature>
<feature type="compositionally biased region" description="Basic and acidic residues" evidence="2">
    <location>
        <begin position="217"/>
        <end position="226"/>
    </location>
</feature>
<proteinExistence type="predicted"/>
<dbReference type="InterPro" id="IPR023606">
    <property type="entry name" value="CoA-Trfase_III_dom_1_sf"/>
</dbReference>
<dbReference type="EMBL" id="BAAAHP010000075">
    <property type="protein sequence ID" value="GAA0935923.1"/>
    <property type="molecule type" value="Genomic_DNA"/>
</dbReference>
<feature type="region of interest" description="Disordered" evidence="2">
    <location>
        <begin position="367"/>
        <end position="389"/>
    </location>
</feature>
<reference evidence="3 4" key="1">
    <citation type="journal article" date="2019" name="Int. J. Syst. Evol. Microbiol.">
        <title>The Global Catalogue of Microorganisms (GCM) 10K type strain sequencing project: providing services to taxonomists for standard genome sequencing and annotation.</title>
        <authorList>
            <consortium name="The Broad Institute Genomics Platform"/>
            <consortium name="The Broad Institute Genome Sequencing Center for Infectious Disease"/>
            <person name="Wu L."/>
            <person name="Ma J."/>
        </authorList>
    </citation>
    <scope>NUCLEOTIDE SEQUENCE [LARGE SCALE GENOMIC DNA]</scope>
    <source>
        <strain evidence="3 4">JCM 11117</strain>
    </source>
</reference>
<dbReference type="InterPro" id="IPR044855">
    <property type="entry name" value="CoA-Trfase_III_dom3_sf"/>
</dbReference>
<dbReference type="PANTHER" id="PTHR48207:SF3">
    <property type="entry name" value="SUCCINATE--HYDROXYMETHYLGLUTARATE COA-TRANSFERASE"/>
    <property type="match status" value="1"/>
</dbReference>
<dbReference type="PANTHER" id="PTHR48207">
    <property type="entry name" value="SUCCINATE--HYDROXYMETHYLGLUTARATE COA-TRANSFERASE"/>
    <property type="match status" value="1"/>
</dbReference>
<evidence type="ECO:0000256" key="1">
    <source>
        <dbReference type="ARBA" id="ARBA00022679"/>
    </source>
</evidence>
<gene>
    <name evidence="3" type="ORF">GCM10009559_27780</name>
</gene>
<evidence type="ECO:0000313" key="4">
    <source>
        <dbReference type="Proteomes" id="UP001499967"/>
    </source>
</evidence>
<accession>A0ABN1Q150</accession>
<organism evidence="3 4">
    <name type="scientific">Pseudonocardia zijingensis</name>
    <dbReference type="NCBI Taxonomy" id="153376"/>
    <lineage>
        <taxon>Bacteria</taxon>
        <taxon>Bacillati</taxon>
        <taxon>Actinomycetota</taxon>
        <taxon>Actinomycetes</taxon>
        <taxon>Pseudonocardiales</taxon>
        <taxon>Pseudonocardiaceae</taxon>
        <taxon>Pseudonocardia</taxon>
    </lineage>
</organism>
<name>A0ABN1Q150_9PSEU</name>
<dbReference type="Gene3D" id="3.30.1540.10">
    <property type="entry name" value="formyl-coa transferase, domain 3"/>
    <property type="match status" value="2"/>
</dbReference>